<dbReference type="InterPro" id="IPR038492">
    <property type="entry name" value="GBBH-like_N_sf"/>
</dbReference>
<proteinExistence type="predicted"/>
<evidence type="ECO:0000313" key="4">
    <source>
        <dbReference type="EMBL" id="KIE58517.1"/>
    </source>
</evidence>
<keyword evidence="2" id="KW-0408">Iron</keyword>
<accession>A0A0C1RKD0</accession>
<keyword evidence="6" id="KW-1185">Reference proteome</keyword>
<reference evidence="7" key="3">
    <citation type="submission" date="2019-03" db="EMBL/GenBank/DDBJ databases">
        <title>Complete genome of Methylacidiphilum kamchatkense Kam1.</title>
        <authorList>
            <person name="Kruse T."/>
            <person name="Murarilal Ratnadevi C."/>
            <person name="Erikstad H.-A."/>
            <person name="Birkeland N.-K."/>
        </authorList>
    </citation>
    <scope>NUCLEOTIDE SEQUENCE [LARGE SCALE GENOMIC DNA]</scope>
    <source>
        <strain evidence="7">kam1</strain>
    </source>
</reference>
<dbReference type="Proteomes" id="UP000315925">
    <property type="component" value="Chromosome"/>
</dbReference>
<dbReference type="RefSeq" id="WP_039721478.1">
    <property type="nucleotide sequence ID" value="NZ_CP037899.1"/>
</dbReference>
<dbReference type="STRING" id="1202785.A946_06410"/>
<sequence>MIIPQRVEIVGNYLAIQWNDLSESLIALEKLRKNCPCALCQGESTILTKVKAPKIAFGPKSMELKEIRMVGSYALQCLWGDGHQSGIYPFSLLLELGKEKE</sequence>
<gene>
    <name evidence="4" type="ORF">A946_06410</name>
    <name evidence="5" type="ORF">kam1_2126</name>
</gene>
<dbReference type="AlphaFoldDB" id="A0A0C1RKD0"/>
<dbReference type="EMBL" id="JQNX01000004">
    <property type="protein sequence ID" value="KIE58517.1"/>
    <property type="molecule type" value="Genomic_DNA"/>
</dbReference>
<dbReference type="PANTHER" id="PTHR35303:SF8">
    <property type="entry name" value="GAMMA-BUTYROBETAINE HYDROXYLASE-LIKE N-TERMINAL DOMAIN-CONTAINING PROTEIN"/>
    <property type="match status" value="1"/>
</dbReference>
<dbReference type="OrthoDB" id="9794178at2"/>
<dbReference type="PANTHER" id="PTHR35303">
    <property type="entry name" value="OS02G0197800 PROTEIN"/>
    <property type="match status" value="1"/>
</dbReference>
<keyword evidence="1" id="KW-0479">Metal-binding</keyword>
<evidence type="ECO:0000313" key="5">
    <source>
        <dbReference type="EMBL" id="QDQ43334.1"/>
    </source>
</evidence>
<evidence type="ECO:0000313" key="7">
    <source>
        <dbReference type="Proteomes" id="UP000315925"/>
    </source>
</evidence>
<dbReference type="Proteomes" id="UP000031594">
    <property type="component" value="Unassembled WGS sequence"/>
</dbReference>
<dbReference type="Gene3D" id="3.30.2020.30">
    <property type="match status" value="1"/>
</dbReference>
<protein>
    <submittedName>
        <fullName evidence="5">DUF971 family protein</fullName>
    </submittedName>
</protein>
<name>A0A0C1RKD0_9BACT</name>
<feature type="domain" description="Gamma-butyrobetaine hydroxylase-like N-terminal" evidence="3">
    <location>
        <begin position="11"/>
        <end position="93"/>
    </location>
</feature>
<evidence type="ECO:0000256" key="1">
    <source>
        <dbReference type="ARBA" id="ARBA00022723"/>
    </source>
</evidence>
<dbReference type="InterPro" id="IPR010376">
    <property type="entry name" value="GBBH-like_N"/>
</dbReference>
<reference evidence="5" key="2">
    <citation type="journal article" date="2019" name="BMC Genomics">
        <title>Complete genome sequence analysis of the thermoacidophilic verrucomicrobial methanotroph 'Candidatus Methylacidiphilum kamchatkense' strain Kam1 and comparison with its closest relatives.</title>
        <authorList>
            <person name="Kruse T."/>
            <person name="Ratnadevi C.M."/>
            <person name="Erikstad H.A."/>
            <person name="Birkeland N.K."/>
        </authorList>
    </citation>
    <scope>NUCLEOTIDE SEQUENCE</scope>
    <source>
        <strain evidence="5">Kam1</strain>
    </source>
</reference>
<evidence type="ECO:0000313" key="6">
    <source>
        <dbReference type="Proteomes" id="UP000031594"/>
    </source>
</evidence>
<evidence type="ECO:0000259" key="3">
    <source>
        <dbReference type="Pfam" id="PF06155"/>
    </source>
</evidence>
<dbReference type="KEGG" id="mkc:kam1_2126"/>
<dbReference type="GO" id="GO:0046872">
    <property type="term" value="F:metal ion binding"/>
    <property type="evidence" value="ECO:0007669"/>
    <property type="project" value="UniProtKB-KW"/>
</dbReference>
<evidence type="ECO:0000256" key="2">
    <source>
        <dbReference type="ARBA" id="ARBA00023004"/>
    </source>
</evidence>
<reference evidence="4 6" key="1">
    <citation type="submission" date="2014-08" db="EMBL/GenBank/DDBJ databases">
        <title>Methylacidiphilum kamchatkense strain Kam1 draft genome sequence.</title>
        <authorList>
            <person name="Birkeland N.-K."/>
            <person name="Erikstad H.A."/>
        </authorList>
    </citation>
    <scope>NUCLEOTIDE SEQUENCE [LARGE SCALE GENOMIC DNA]</scope>
    <source>
        <strain evidence="4 6">Kam1</strain>
    </source>
</reference>
<dbReference type="EMBL" id="CP037899">
    <property type="protein sequence ID" value="QDQ43334.1"/>
    <property type="molecule type" value="Genomic_DNA"/>
</dbReference>
<organism evidence="5 7">
    <name type="scientific">Methylacidiphilum kamchatkense Kam1</name>
    <dbReference type="NCBI Taxonomy" id="1202785"/>
    <lineage>
        <taxon>Bacteria</taxon>
        <taxon>Pseudomonadati</taxon>
        <taxon>Verrucomicrobiota</taxon>
        <taxon>Methylacidiphilae</taxon>
        <taxon>Methylacidiphilales</taxon>
        <taxon>Methylacidiphilaceae</taxon>
        <taxon>Methylacidiphilum (ex Ratnadevi et al. 2023)</taxon>
    </lineage>
</organism>
<dbReference type="Pfam" id="PF06155">
    <property type="entry name" value="GBBH-like_N"/>
    <property type="match status" value="1"/>
</dbReference>